<organism evidence="8 9">
    <name type="scientific">Lolium multiflorum</name>
    <name type="common">Italian ryegrass</name>
    <name type="synonym">Lolium perenne subsp. multiflorum</name>
    <dbReference type="NCBI Taxonomy" id="4521"/>
    <lineage>
        <taxon>Eukaryota</taxon>
        <taxon>Viridiplantae</taxon>
        <taxon>Streptophyta</taxon>
        <taxon>Embryophyta</taxon>
        <taxon>Tracheophyta</taxon>
        <taxon>Spermatophyta</taxon>
        <taxon>Magnoliopsida</taxon>
        <taxon>Liliopsida</taxon>
        <taxon>Poales</taxon>
        <taxon>Poaceae</taxon>
        <taxon>BOP clade</taxon>
        <taxon>Pooideae</taxon>
        <taxon>Poodae</taxon>
        <taxon>Poeae</taxon>
        <taxon>Poeae Chloroplast Group 2 (Poeae type)</taxon>
        <taxon>Loliodinae</taxon>
        <taxon>Loliinae</taxon>
        <taxon>Lolium</taxon>
    </lineage>
</organism>
<evidence type="ECO:0000259" key="7">
    <source>
        <dbReference type="PROSITE" id="PS50863"/>
    </source>
</evidence>
<dbReference type="Proteomes" id="UP001231189">
    <property type="component" value="Unassembled WGS sequence"/>
</dbReference>
<dbReference type="PROSITE" id="PS50863">
    <property type="entry name" value="B3"/>
    <property type="match status" value="1"/>
</dbReference>
<sequence>MEVSPGPGLLRPEGCTCGEGRRKHRVPSGTRAIISLTAPLSFLSLATALSPPNCHITRRFPSRRPIRRTAARRSTGTKGGDLGEQHRDIGRNLLRSLHQHLDFARDLELVLGRSNGGNDLSSPSYSFCQNMPFSGICDDMHIRTARVSITIGFRLMFARPAKVGHFHEEARPDYFLKIIFKPTFGRLMIPKAFVKWFGEIPSTIIVTTNSGCNWMIPTRREGNNAFIDQGWTAFAVAHQLKVG</sequence>
<dbReference type="InterPro" id="IPR015300">
    <property type="entry name" value="DNA-bd_pseudobarrel_sf"/>
</dbReference>
<evidence type="ECO:0000313" key="9">
    <source>
        <dbReference type="Proteomes" id="UP001231189"/>
    </source>
</evidence>
<dbReference type="GO" id="GO:0005634">
    <property type="term" value="C:nucleus"/>
    <property type="evidence" value="ECO:0007669"/>
    <property type="project" value="UniProtKB-SubCell"/>
</dbReference>
<dbReference type="Pfam" id="PF02362">
    <property type="entry name" value="B3"/>
    <property type="match status" value="1"/>
</dbReference>
<feature type="region of interest" description="Disordered" evidence="6">
    <location>
        <begin position="1"/>
        <end position="24"/>
    </location>
</feature>
<dbReference type="Gene3D" id="2.40.330.10">
    <property type="entry name" value="DNA-binding pseudobarrel domain"/>
    <property type="match status" value="1"/>
</dbReference>
<name>A0AAD8S7A4_LOLMU</name>
<dbReference type="EMBL" id="JAUUTY010000004">
    <property type="protein sequence ID" value="KAK1647031.1"/>
    <property type="molecule type" value="Genomic_DNA"/>
</dbReference>
<keyword evidence="3" id="KW-0238">DNA-binding</keyword>
<keyword evidence="4" id="KW-0804">Transcription</keyword>
<evidence type="ECO:0000256" key="5">
    <source>
        <dbReference type="ARBA" id="ARBA00023242"/>
    </source>
</evidence>
<keyword evidence="5" id="KW-0539">Nucleus</keyword>
<keyword evidence="9" id="KW-1185">Reference proteome</keyword>
<evidence type="ECO:0000313" key="8">
    <source>
        <dbReference type="EMBL" id="KAK1647031.1"/>
    </source>
</evidence>
<dbReference type="GO" id="GO:0003677">
    <property type="term" value="F:DNA binding"/>
    <property type="evidence" value="ECO:0007669"/>
    <property type="project" value="UniProtKB-KW"/>
</dbReference>
<evidence type="ECO:0000256" key="1">
    <source>
        <dbReference type="ARBA" id="ARBA00004123"/>
    </source>
</evidence>
<dbReference type="AlphaFoldDB" id="A0AAD8S7A4"/>
<gene>
    <name evidence="8" type="ORF">QYE76_064836</name>
</gene>
<comment type="caution">
    <text evidence="8">The sequence shown here is derived from an EMBL/GenBank/DDBJ whole genome shotgun (WGS) entry which is preliminary data.</text>
</comment>
<accession>A0AAD8S7A4</accession>
<evidence type="ECO:0000256" key="2">
    <source>
        <dbReference type="ARBA" id="ARBA00023015"/>
    </source>
</evidence>
<comment type="subcellular location">
    <subcellularLocation>
        <location evidence="1">Nucleus</location>
    </subcellularLocation>
</comment>
<proteinExistence type="predicted"/>
<evidence type="ECO:0000256" key="6">
    <source>
        <dbReference type="SAM" id="MobiDB-lite"/>
    </source>
</evidence>
<feature type="domain" description="TF-B3" evidence="7">
    <location>
        <begin position="172"/>
        <end position="243"/>
    </location>
</feature>
<dbReference type="InterPro" id="IPR003340">
    <property type="entry name" value="B3_DNA-bd"/>
</dbReference>
<evidence type="ECO:0000256" key="3">
    <source>
        <dbReference type="ARBA" id="ARBA00023125"/>
    </source>
</evidence>
<dbReference type="CDD" id="cd10017">
    <property type="entry name" value="B3_DNA"/>
    <property type="match status" value="1"/>
</dbReference>
<evidence type="ECO:0000256" key="4">
    <source>
        <dbReference type="ARBA" id="ARBA00023163"/>
    </source>
</evidence>
<dbReference type="SUPFAM" id="SSF101936">
    <property type="entry name" value="DNA-binding pseudobarrel domain"/>
    <property type="match status" value="1"/>
</dbReference>
<protein>
    <recommendedName>
        <fullName evidence="7">TF-B3 domain-containing protein</fullName>
    </recommendedName>
</protein>
<keyword evidence="2" id="KW-0805">Transcription regulation</keyword>
<reference evidence="8" key="1">
    <citation type="submission" date="2023-07" db="EMBL/GenBank/DDBJ databases">
        <title>A chromosome-level genome assembly of Lolium multiflorum.</title>
        <authorList>
            <person name="Chen Y."/>
            <person name="Copetti D."/>
            <person name="Kolliker R."/>
            <person name="Studer B."/>
        </authorList>
    </citation>
    <scope>NUCLEOTIDE SEQUENCE</scope>
    <source>
        <strain evidence="8">02402/16</strain>
        <tissue evidence="8">Leaf</tissue>
    </source>
</reference>